<reference evidence="2" key="1">
    <citation type="submission" date="2021-03" db="EMBL/GenBank/DDBJ databases">
        <title>Pengzhenrongella sicca gen. nov., sp. nov., a new member of suborder Micrococcineae isolated from High-Arctic tundra soil.</title>
        <authorList>
            <person name="Peng F."/>
        </authorList>
    </citation>
    <scope>NUCLEOTIDE SEQUENCE</scope>
    <source>
        <strain evidence="2">LRZ-2</strain>
    </source>
</reference>
<gene>
    <name evidence="2" type="ORF">J4E96_16885</name>
</gene>
<accession>A0A8A4ZC29</accession>
<evidence type="ECO:0000256" key="1">
    <source>
        <dbReference type="SAM" id="MobiDB-lite"/>
    </source>
</evidence>
<dbReference type="EMBL" id="CP071868">
    <property type="protein sequence ID" value="QTE28971.1"/>
    <property type="molecule type" value="Genomic_DNA"/>
</dbReference>
<feature type="compositionally biased region" description="Pro residues" evidence="1">
    <location>
        <begin position="12"/>
        <end position="21"/>
    </location>
</feature>
<dbReference type="KEGG" id="psic:J4E96_16885"/>
<protein>
    <submittedName>
        <fullName evidence="2">SRPBCC family protein</fullName>
    </submittedName>
</protein>
<dbReference type="SUPFAM" id="SSF55961">
    <property type="entry name" value="Bet v1-like"/>
    <property type="match status" value="1"/>
</dbReference>
<evidence type="ECO:0000313" key="3">
    <source>
        <dbReference type="Proteomes" id="UP000663937"/>
    </source>
</evidence>
<proteinExistence type="predicted"/>
<sequence>MARPRKPDKPEPSGPPDPSGPPLAHADPPRGVVEVSRTLPLPAREAWTLLADPRHHARWIPLTRVLVRGLPLAAGTLVTATSGPLVRLGAPGLPDRMRIDRFDPPTASAAGVAAFTKLGPVLRGTAEVRVAPLDDHSARATWVEDVYLAGPLPASLTRRLLSPALAAMVRLALWRAGREVARAA</sequence>
<organism evidence="2 3">
    <name type="scientific">Pengzhenrongella sicca</name>
    <dbReference type="NCBI Taxonomy" id="2819238"/>
    <lineage>
        <taxon>Bacteria</taxon>
        <taxon>Bacillati</taxon>
        <taxon>Actinomycetota</taxon>
        <taxon>Actinomycetes</taxon>
        <taxon>Micrococcales</taxon>
        <taxon>Pengzhenrongella</taxon>
    </lineage>
</organism>
<keyword evidence="3" id="KW-1185">Reference proteome</keyword>
<dbReference type="Gene3D" id="3.30.530.20">
    <property type="match status" value="1"/>
</dbReference>
<dbReference type="RefSeq" id="WP_227423227.1">
    <property type="nucleotide sequence ID" value="NZ_CP071868.1"/>
</dbReference>
<feature type="region of interest" description="Disordered" evidence="1">
    <location>
        <begin position="1"/>
        <end position="30"/>
    </location>
</feature>
<dbReference type="InterPro" id="IPR023393">
    <property type="entry name" value="START-like_dom_sf"/>
</dbReference>
<feature type="compositionally biased region" description="Basic and acidic residues" evidence="1">
    <location>
        <begin position="1"/>
        <end position="11"/>
    </location>
</feature>
<evidence type="ECO:0000313" key="2">
    <source>
        <dbReference type="EMBL" id="QTE28971.1"/>
    </source>
</evidence>
<dbReference type="CDD" id="cd07812">
    <property type="entry name" value="SRPBCC"/>
    <property type="match status" value="1"/>
</dbReference>
<dbReference type="Pfam" id="PF10604">
    <property type="entry name" value="Polyketide_cyc2"/>
    <property type="match status" value="1"/>
</dbReference>
<dbReference type="Proteomes" id="UP000663937">
    <property type="component" value="Chromosome"/>
</dbReference>
<dbReference type="AlphaFoldDB" id="A0A8A4ZC29"/>
<name>A0A8A4ZC29_9MICO</name>
<dbReference type="InterPro" id="IPR019587">
    <property type="entry name" value="Polyketide_cyclase/dehydratase"/>
</dbReference>